<dbReference type="Pfam" id="PF03795">
    <property type="entry name" value="YCII"/>
    <property type="match status" value="1"/>
</dbReference>
<evidence type="ECO:0000259" key="2">
    <source>
        <dbReference type="Pfam" id="PF03795"/>
    </source>
</evidence>
<evidence type="ECO:0000256" key="1">
    <source>
        <dbReference type="ARBA" id="ARBA00007689"/>
    </source>
</evidence>
<organism evidence="3 4">
    <name type="scientific">Caballeronia choica</name>
    <dbReference type="NCBI Taxonomy" id="326476"/>
    <lineage>
        <taxon>Bacteria</taxon>
        <taxon>Pseudomonadati</taxon>
        <taxon>Pseudomonadota</taxon>
        <taxon>Betaproteobacteria</taxon>
        <taxon>Burkholderiales</taxon>
        <taxon>Burkholderiaceae</taxon>
        <taxon>Caballeronia</taxon>
    </lineage>
</organism>
<dbReference type="PANTHER" id="PTHR33606:SF3">
    <property type="entry name" value="PROTEIN YCII"/>
    <property type="match status" value="1"/>
</dbReference>
<dbReference type="Proteomes" id="UP000054770">
    <property type="component" value="Unassembled WGS sequence"/>
</dbReference>
<accession>A0A158G5X4</accession>
<gene>
    <name evidence="3" type="ORF">AWB68_01271</name>
</gene>
<dbReference type="InterPro" id="IPR051807">
    <property type="entry name" value="Sec-metab_biosynth-assoc"/>
</dbReference>
<comment type="similarity">
    <text evidence="1">Belongs to the YciI family.</text>
</comment>
<dbReference type="EMBL" id="FCON02000009">
    <property type="protein sequence ID" value="SAL27029.1"/>
    <property type="molecule type" value="Genomic_DNA"/>
</dbReference>
<dbReference type="InterPro" id="IPR005545">
    <property type="entry name" value="YCII"/>
</dbReference>
<keyword evidence="4" id="KW-1185">Reference proteome</keyword>
<comment type="caution">
    <text evidence="3">The sequence shown here is derived from an EMBL/GenBank/DDBJ whole genome shotgun (WGS) entry which is preliminary data.</text>
</comment>
<feature type="domain" description="YCII-related" evidence="2">
    <location>
        <begin position="1"/>
        <end position="88"/>
    </location>
</feature>
<dbReference type="SUPFAM" id="SSF54909">
    <property type="entry name" value="Dimeric alpha+beta barrel"/>
    <property type="match status" value="1"/>
</dbReference>
<dbReference type="PANTHER" id="PTHR33606">
    <property type="entry name" value="PROTEIN YCII"/>
    <property type="match status" value="1"/>
</dbReference>
<protein>
    <submittedName>
        <fullName evidence="3">YciI-like protein</fullName>
    </submittedName>
</protein>
<evidence type="ECO:0000313" key="4">
    <source>
        <dbReference type="Proteomes" id="UP000054770"/>
    </source>
</evidence>
<evidence type="ECO:0000313" key="3">
    <source>
        <dbReference type="EMBL" id="SAL27029.1"/>
    </source>
</evidence>
<proteinExistence type="inferred from homology"/>
<sequence>MYFVVFATDHPGSSALRAGTKARHTEHLDAAANGVRVLQTGPWLDADGNEAGSLLVLEADSLSLVDAFMKADPYAQAGLFSRVEIHPWLWRRGNPFLASDASRDADKPTSK</sequence>
<name>A0A158G5X4_9BURK</name>
<dbReference type="RefSeq" id="WP_087643496.1">
    <property type="nucleotide sequence ID" value="NZ_FCON02000009.1"/>
</dbReference>
<reference evidence="3" key="1">
    <citation type="submission" date="2016-01" db="EMBL/GenBank/DDBJ databases">
        <authorList>
            <person name="Peeters C."/>
        </authorList>
    </citation>
    <scope>NUCLEOTIDE SEQUENCE [LARGE SCALE GENOMIC DNA]</scope>
    <source>
        <strain evidence="3">LMG 22940</strain>
    </source>
</reference>
<dbReference type="Gene3D" id="3.30.70.1060">
    <property type="entry name" value="Dimeric alpha+beta barrel"/>
    <property type="match status" value="1"/>
</dbReference>
<dbReference type="InterPro" id="IPR011008">
    <property type="entry name" value="Dimeric_a/b-barrel"/>
</dbReference>
<dbReference type="OrthoDB" id="9797014at2"/>
<dbReference type="AlphaFoldDB" id="A0A158G5X4"/>